<dbReference type="InterPro" id="IPR051684">
    <property type="entry name" value="Electron_Trans/Redox"/>
</dbReference>
<evidence type="ECO:0000256" key="6">
    <source>
        <dbReference type="ARBA" id="ARBA00023014"/>
    </source>
</evidence>
<dbReference type="GO" id="GO:0046872">
    <property type="term" value="F:metal ion binding"/>
    <property type="evidence" value="ECO:0007669"/>
    <property type="project" value="UniProtKB-KW"/>
</dbReference>
<dbReference type="InterPro" id="IPR017896">
    <property type="entry name" value="4Fe4S_Fe-S-bd"/>
</dbReference>
<dbReference type="GO" id="GO:0051539">
    <property type="term" value="F:4 iron, 4 sulfur cluster binding"/>
    <property type="evidence" value="ECO:0007669"/>
    <property type="project" value="UniProtKB-KW"/>
</dbReference>
<organism evidence="9 10">
    <name type="scientific">Acidaminobacter hydrogenoformans DSM 2784</name>
    <dbReference type="NCBI Taxonomy" id="1120920"/>
    <lineage>
        <taxon>Bacteria</taxon>
        <taxon>Bacillati</taxon>
        <taxon>Bacillota</taxon>
        <taxon>Clostridia</taxon>
        <taxon>Peptostreptococcales</taxon>
        <taxon>Acidaminobacteraceae</taxon>
        <taxon>Acidaminobacter</taxon>
    </lineage>
</organism>
<dbReference type="OrthoDB" id="9786132at2"/>
<keyword evidence="6" id="KW-0411">Iron-sulfur</keyword>
<dbReference type="PANTHER" id="PTHR30176:SF3">
    <property type="entry name" value="FERREDOXIN-TYPE PROTEIN NAPH"/>
    <property type="match status" value="1"/>
</dbReference>
<evidence type="ECO:0000313" key="10">
    <source>
        <dbReference type="Proteomes" id="UP000199208"/>
    </source>
</evidence>
<feature type="transmembrane region" description="Helical" evidence="7">
    <location>
        <begin position="245"/>
        <end position="263"/>
    </location>
</feature>
<feature type="domain" description="4Fe-4S ferredoxin-type" evidence="8">
    <location>
        <begin position="319"/>
        <end position="347"/>
    </location>
</feature>
<evidence type="ECO:0000256" key="1">
    <source>
        <dbReference type="ARBA" id="ARBA00022448"/>
    </source>
</evidence>
<feature type="transmembrane region" description="Helical" evidence="7">
    <location>
        <begin position="84"/>
        <end position="103"/>
    </location>
</feature>
<evidence type="ECO:0000256" key="4">
    <source>
        <dbReference type="ARBA" id="ARBA00022982"/>
    </source>
</evidence>
<accession>A0A1G5S3H2</accession>
<feature type="domain" description="4Fe-4S ferredoxin-type" evidence="8">
    <location>
        <begin position="287"/>
        <end position="315"/>
    </location>
</feature>
<keyword evidence="1" id="KW-0813">Transport</keyword>
<evidence type="ECO:0000256" key="2">
    <source>
        <dbReference type="ARBA" id="ARBA00022485"/>
    </source>
</evidence>
<keyword evidence="5" id="KW-0408">Iron</keyword>
<evidence type="ECO:0000313" key="9">
    <source>
        <dbReference type="EMBL" id="SCZ80914.1"/>
    </source>
</evidence>
<keyword evidence="4" id="KW-0249">Electron transport</keyword>
<keyword evidence="2" id="KW-0004">4Fe-4S</keyword>
<dbReference type="STRING" id="1120920.SAMN03080599_02513"/>
<feature type="transmembrane region" description="Helical" evidence="7">
    <location>
        <begin position="138"/>
        <end position="165"/>
    </location>
</feature>
<sequence>MLKKKNKELVLLKTILWVYIILCIVIAGLNYGYVKTAPESVANFITSAWHFYENWIKTLFIIIGSVLTLRIINKSKRTTMRKRNLKGFILAALVVHIFTPFLLNNNELYFFAMPLPWTTTPLQLLHEGSSFYASRFPLWGAAGVASAVVFYVAASSIVILGTLLFGRRWQCSTICLFNGFASEVFEPAFPLIGRRKKPRAHTLRIFWVLKVLFLIMALFFTFYWVLFLFGISIFDDYILMGKLEIYKYLTAELLMMMFFWIVFTGRGYCYYCPLGTVLGLLGKLSGQKIVTNRSNCIRCGQCNATCPMTIDIMSKASAGEPVTSLNCVGCGHCVDTCPTQTLAYTTYFLNTKSKKAAGV</sequence>
<keyword evidence="7" id="KW-0812">Transmembrane</keyword>
<dbReference type="EMBL" id="FMWL01000015">
    <property type="protein sequence ID" value="SCZ80914.1"/>
    <property type="molecule type" value="Genomic_DNA"/>
</dbReference>
<keyword evidence="3" id="KW-0479">Metal-binding</keyword>
<gene>
    <name evidence="9" type="ORF">SAMN03080599_02513</name>
</gene>
<dbReference type="PROSITE" id="PS00198">
    <property type="entry name" value="4FE4S_FER_1"/>
    <property type="match status" value="1"/>
</dbReference>
<feature type="transmembrane region" description="Helical" evidence="7">
    <location>
        <begin position="12"/>
        <end position="34"/>
    </location>
</feature>
<dbReference type="SUPFAM" id="SSF54862">
    <property type="entry name" value="4Fe-4S ferredoxins"/>
    <property type="match status" value="1"/>
</dbReference>
<dbReference type="Pfam" id="PF13237">
    <property type="entry name" value="Fer4_10"/>
    <property type="match status" value="1"/>
</dbReference>
<dbReference type="InterPro" id="IPR017900">
    <property type="entry name" value="4Fe4S_Fe_S_CS"/>
</dbReference>
<protein>
    <submittedName>
        <fullName evidence="9">4Fe-4S dicluster domain-containing protein</fullName>
    </submittedName>
</protein>
<dbReference type="Gene3D" id="3.30.70.20">
    <property type="match status" value="1"/>
</dbReference>
<reference evidence="9 10" key="1">
    <citation type="submission" date="2016-10" db="EMBL/GenBank/DDBJ databases">
        <authorList>
            <person name="de Groot N.N."/>
        </authorList>
    </citation>
    <scope>NUCLEOTIDE SEQUENCE [LARGE SCALE GENOMIC DNA]</scope>
    <source>
        <strain evidence="9 10">DSM 2784</strain>
    </source>
</reference>
<dbReference type="AlphaFoldDB" id="A0A1G5S3H2"/>
<evidence type="ECO:0000259" key="8">
    <source>
        <dbReference type="PROSITE" id="PS51379"/>
    </source>
</evidence>
<dbReference type="PANTHER" id="PTHR30176">
    <property type="entry name" value="FERREDOXIN-TYPE PROTEIN NAPH"/>
    <property type="match status" value="1"/>
</dbReference>
<dbReference type="Proteomes" id="UP000199208">
    <property type="component" value="Unassembled WGS sequence"/>
</dbReference>
<keyword evidence="7" id="KW-1133">Transmembrane helix</keyword>
<feature type="transmembrane region" description="Helical" evidence="7">
    <location>
        <begin position="205"/>
        <end position="233"/>
    </location>
</feature>
<name>A0A1G5S3H2_9FIRM</name>
<evidence type="ECO:0000256" key="5">
    <source>
        <dbReference type="ARBA" id="ARBA00023004"/>
    </source>
</evidence>
<evidence type="ECO:0000256" key="7">
    <source>
        <dbReference type="SAM" id="Phobius"/>
    </source>
</evidence>
<dbReference type="GO" id="GO:0005886">
    <property type="term" value="C:plasma membrane"/>
    <property type="evidence" value="ECO:0007669"/>
    <property type="project" value="TreeGrafter"/>
</dbReference>
<dbReference type="RefSeq" id="WP_092592028.1">
    <property type="nucleotide sequence ID" value="NZ_FMWL01000015.1"/>
</dbReference>
<dbReference type="PROSITE" id="PS51379">
    <property type="entry name" value="4FE4S_FER_2"/>
    <property type="match status" value="2"/>
</dbReference>
<feature type="transmembrane region" description="Helical" evidence="7">
    <location>
        <begin position="54"/>
        <end position="72"/>
    </location>
</feature>
<evidence type="ECO:0000256" key="3">
    <source>
        <dbReference type="ARBA" id="ARBA00022723"/>
    </source>
</evidence>
<keyword evidence="10" id="KW-1185">Reference proteome</keyword>
<proteinExistence type="predicted"/>
<keyword evidence="7" id="KW-0472">Membrane</keyword>